<name>A0A8H3IRA6_9LECA</name>
<evidence type="ECO:0000256" key="1">
    <source>
        <dbReference type="SAM" id="MobiDB-lite"/>
    </source>
</evidence>
<evidence type="ECO:0000313" key="2">
    <source>
        <dbReference type="EMBL" id="CAF9924500.1"/>
    </source>
</evidence>
<evidence type="ECO:0000313" key="3">
    <source>
        <dbReference type="Proteomes" id="UP000664521"/>
    </source>
</evidence>
<gene>
    <name evidence="2" type="ORF">HETSPECPRED_005577</name>
</gene>
<feature type="compositionally biased region" description="Basic and acidic residues" evidence="1">
    <location>
        <begin position="1"/>
        <end position="13"/>
    </location>
</feature>
<protein>
    <recommendedName>
        <fullName evidence="4">SWIM-type domain-containing protein</fullName>
    </recommendedName>
</protein>
<dbReference type="OrthoDB" id="5387895at2759"/>
<feature type="compositionally biased region" description="Basic and acidic residues" evidence="1">
    <location>
        <begin position="456"/>
        <end position="466"/>
    </location>
</feature>
<dbReference type="AlphaFoldDB" id="A0A8H3IRA6"/>
<evidence type="ECO:0008006" key="4">
    <source>
        <dbReference type="Google" id="ProtNLM"/>
    </source>
</evidence>
<dbReference type="Proteomes" id="UP000664521">
    <property type="component" value="Unassembled WGS sequence"/>
</dbReference>
<dbReference type="EMBL" id="CAJPDS010000036">
    <property type="protein sequence ID" value="CAF9924500.1"/>
    <property type="molecule type" value="Genomic_DNA"/>
</dbReference>
<feature type="region of interest" description="Disordered" evidence="1">
    <location>
        <begin position="1"/>
        <end position="37"/>
    </location>
</feature>
<organism evidence="2 3">
    <name type="scientific">Heterodermia speciosa</name>
    <dbReference type="NCBI Taxonomy" id="116794"/>
    <lineage>
        <taxon>Eukaryota</taxon>
        <taxon>Fungi</taxon>
        <taxon>Dikarya</taxon>
        <taxon>Ascomycota</taxon>
        <taxon>Pezizomycotina</taxon>
        <taxon>Lecanoromycetes</taxon>
        <taxon>OSLEUM clade</taxon>
        <taxon>Lecanoromycetidae</taxon>
        <taxon>Caliciales</taxon>
        <taxon>Physciaceae</taxon>
        <taxon>Heterodermia</taxon>
    </lineage>
</organism>
<comment type="caution">
    <text evidence="2">The sequence shown here is derived from an EMBL/GenBank/DDBJ whole genome shotgun (WGS) entry which is preliminary data.</text>
</comment>
<reference evidence="2" key="1">
    <citation type="submission" date="2021-03" db="EMBL/GenBank/DDBJ databases">
        <authorList>
            <person name="Tagirdzhanova G."/>
        </authorList>
    </citation>
    <scope>NUCLEOTIDE SEQUENCE</scope>
</reference>
<proteinExistence type="predicted"/>
<accession>A0A8H3IRA6</accession>
<sequence>MAETRAQRRREQQRAGTAAGSRGRGRGGAGVSAQPPRLVAPIHGHSGMLYYTQRLPPDSALRANEGLGSDFFVDQLQRHGTGHETYYAFQLKKPVSVRIYDPVNGTNRVKCTCGDQAPCVHIYWLFDGLRAVFKTQALSSPYDISVEAMVPNEISGLYDRIGESVVTLRHELNTTRGSEDDSDTDEDMIEEASVSSEAQARASVIIDMLSVFDNEKLPDEYESEFPEVSIDSTFEDALIPGNLAATIYGLAVREEAFCVHLRKLINRDVCADYYLAKQRRRAQQAISELNEPSNDPSMRVYECGDTLRRIVREVCWDREARTSKRPLGSRTLNKAAELLVDILELVCKQNRNIASLASAFPPPDIDANLYTYLISDPPRFDEGDFVIDQLRKFPQNEWRHLLEYLTTVADYVRNNAPESQLRSVQYAENIEAMVNDYTNSAFEPSSSSHRRPTTGGDRESQRRRYI</sequence>
<feature type="region of interest" description="Disordered" evidence="1">
    <location>
        <begin position="441"/>
        <end position="466"/>
    </location>
</feature>
<keyword evidence="3" id="KW-1185">Reference proteome</keyword>